<keyword evidence="1" id="KW-0472">Membrane</keyword>
<dbReference type="RefSeq" id="WP_230841255.1">
    <property type="nucleotide sequence ID" value="NZ_CP063845.1"/>
</dbReference>
<accession>A0ABY3PKP5</accession>
<feature type="transmembrane region" description="Helical" evidence="1">
    <location>
        <begin position="50"/>
        <end position="66"/>
    </location>
</feature>
<reference evidence="2 3" key="1">
    <citation type="journal article" date="2021" name="Genome Biol. Evol.">
        <title>Complete Genome Sequencing of a Novel Gloeobacter Species from a Waterfall Cave in Mexico.</title>
        <authorList>
            <person name="Saw J.H."/>
            <person name="Cardona T."/>
            <person name="Montejano G."/>
        </authorList>
    </citation>
    <scope>NUCLEOTIDE SEQUENCE [LARGE SCALE GENOMIC DNA]</scope>
    <source>
        <strain evidence="2">MG652769</strain>
    </source>
</reference>
<feature type="transmembrane region" description="Helical" evidence="1">
    <location>
        <begin position="86"/>
        <end position="108"/>
    </location>
</feature>
<evidence type="ECO:0000313" key="2">
    <source>
        <dbReference type="EMBL" id="UFP94199.1"/>
    </source>
</evidence>
<dbReference type="EMBL" id="CP063845">
    <property type="protein sequence ID" value="UFP94199.1"/>
    <property type="molecule type" value="Genomic_DNA"/>
</dbReference>
<organism evidence="2 3">
    <name type="scientific">Gloeobacter morelensis MG652769</name>
    <dbReference type="NCBI Taxonomy" id="2781736"/>
    <lineage>
        <taxon>Bacteria</taxon>
        <taxon>Bacillati</taxon>
        <taxon>Cyanobacteriota</taxon>
        <taxon>Cyanophyceae</taxon>
        <taxon>Gloeobacterales</taxon>
        <taxon>Gloeobacteraceae</taxon>
        <taxon>Gloeobacter</taxon>
        <taxon>Gloeobacter morelensis</taxon>
    </lineage>
</organism>
<protein>
    <submittedName>
        <fullName evidence="2">Uncharacterized protein</fullName>
    </submittedName>
</protein>
<evidence type="ECO:0000256" key="1">
    <source>
        <dbReference type="SAM" id="Phobius"/>
    </source>
</evidence>
<keyword evidence="1" id="KW-0812">Transmembrane</keyword>
<keyword evidence="3" id="KW-1185">Reference proteome</keyword>
<dbReference type="Proteomes" id="UP001054846">
    <property type="component" value="Chromosome"/>
</dbReference>
<proteinExistence type="predicted"/>
<gene>
    <name evidence="2" type="ORF">ISF26_20955</name>
</gene>
<evidence type="ECO:0000313" key="3">
    <source>
        <dbReference type="Proteomes" id="UP001054846"/>
    </source>
</evidence>
<name>A0ABY3PKP5_9CYAN</name>
<sequence length="148" mass="15968">MKVKAYKIPDTSPSFLATAIESWFRSEGFEAQSFAGPEGTYVIQGRKDNFLRFIVGLSAALTVTVGTQPDGALTVAIGAGSWVDKFLAGFAGVFLFAPLAFTAAYGVWKQDNLEDKLWEYIAGRLPAAVEVPVQIPAPQFHPVKLTPS</sequence>
<keyword evidence="1" id="KW-1133">Transmembrane helix</keyword>